<comment type="caution">
    <text evidence="2">The sequence shown here is derived from an EMBL/GenBank/DDBJ whole genome shotgun (WGS) entry which is preliminary data.</text>
</comment>
<sequence length="331" mass="36403">MYTDEDLQQAVDKEIFSPASVEKFRVYIHQRDNTHYADEEGFKLITSFNDIFVVIACLLLLLSAAWAIQGVSVPLALAVVASLSWGLAEFFVLRRKMALPAIVLLNTFVGSVFAGMVLLVGFPDEKAFMVAGFVATVAAWLHWRRFHVPITVAAGAATAVAFILASLVLTFPGLKEYLNTMMFLGGIAMFILAMRWDIADLRRVSGKSDVAFWLHLAAAPLIVHPVFSNLGIFEGNQSPLDLALVLGLYLMLTVVSLIIDRRAFMVSSLIYVLVALTELLDTYGLVGDSFAYVGVVIGFSLLLLSGFWHKSRRILTAQLPASWQSRVPLVS</sequence>
<evidence type="ECO:0000256" key="1">
    <source>
        <dbReference type="SAM" id="Phobius"/>
    </source>
</evidence>
<dbReference type="Proteomes" id="UP000029999">
    <property type="component" value="Unassembled WGS sequence"/>
</dbReference>
<feature type="transmembrane region" description="Helical" evidence="1">
    <location>
        <begin position="290"/>
        <end position="308"/>
    </location>
</feature>
<keyword evidence="1" id="KW-0812">Transmembrane</keyword>
<feature type="transmembrane region" description="Helical" evidence="1">
    <location>
        <begin position="51"/>
        <end position="69"/>
    </location>
</feature>
<dbReference type="STRING" id="392484.LP43_0209"/>
<reference evidence="2 3" key="1">
    <citation type="submission" date="2014-09" db="EMBL/GenBank/DDBJ databases">
        <authorList>
            <person name="Grob C."/>
            <person name="Taubert M."/>
            <person name="Howat A.M."/>
            <person name="Burns O.J."/>
            <person name="Dixon J.L."/>
            <person name="Chen Y."/>
            <person name="Murrell J.C."/>
        </authorList>
    </citation>
    <scope>NUCLEOTIDE SEQUENCE [LARGE SCALE GENOMIC DNA]</scope>
    <source>
        <strain evidence="2">L4</strain>
    </source>
</reference>
<feature type="transmembrane region" description="Helical" evidence="1">
    <location>
        <begin position="210"/>
        <end position="227"/>
    </location>
</feature>
<feature type="transmembrane region" description="Helical" evidence="1">
    <location>
        <begin position="75"/>
        <end position="92"/>
    </location>
</feature>
<dbReference type="RefSeq" id="WP_036311067.1">
    <property type="nucleotide sequence ID" value="NZ_JRQD01000001.1"/>
</dbReference>
<dbReference type="EMBL" id="JRQD01000001">
    <property type="protein sequence ID" value="KGM07793.1"/>
    <property type="molecule type" value="Genomic_DNA"/>
</dbReference>
<proteinExistence type="predicted"/>
<accession>A0A0A0BH12</accession>
<feature type="transmembrane region" description="Helical" evidence="1">
    <location>
        <begin position="99"/>
        <end position="121"/>
    </location>
</feature>
<gene>
    <name evidence="2" type="ORF">LP43_0209</name>
</gene>
<protein>
    <submittedName>
        <fullName evidence="2">Branched-chain amino acid ABC-type transport system, permease component</fullName>
    </submittedName>
</protein>
<feature type="transmembrane region" description="Helical" evidence="1">
    <location>
        <begin position="177"/>
        <end position="198"/>
    </location>
</feature>
<feature type="transmembrane region" description="Helical" evidence="1">
    <location>
        <begin position="150"/>
        <end position="171"/>
    </location>
</feature>
<name>A0A0A0BH12_9GAMM</name>
<evidence type="ECO:0000313" key="3">
    <source>
        <dbReference type="Proteomes" id="UP000029999"/>
    </source>
</evidence>
<feature type="transmembrane region" description="Helical" evidence="1">
    <location>
        <begin position="239"/>
        <end position="259"/>
    </location>
</feature>
<keyword evidence="1" id="KW-1133">Transmembrane helix</keyword>
<feature type="transmembrane region" description="Helical" evidence="1">
    <location>
        <begin position="266"/>
        <end position="284"/>
    </location>
</feature>
<keyword evidence="1" id="KW-0472">Membrane</keyword>
<dbReference type="AlphaFoldDB" id="A0A0A0BH12"/>
<evidence type="ECO:0000313" key="2">
    <source>
        <dbReference type="EMBL" id="KGM07793.1"/>
    </source>
</evidence>
<feature type="transmembrane region" description="Helical" evidence="1">
    <location>
        <begin position="127"/>
        <end position="143"/>
    </location>
</feature>
<organism evidence="2 3">
    <name type="scientific">Methylophaga thiooxydans</name>
    <dbReference type="NCBI Taxonomy" id="392484"/>
    <lineage>
        <taxon>Bacteria</taxon>
        <taxon>Pseudomonadati</taxon>
        <taxon>Pseudomonadota</taxon>
        <taxon>Gammaproteobacteria</taxon>
        <taxon>Thiotrichales</taxon>
        <taxon>Piscirickettsiaceae</taxon>
        <taxon>Methylophaga</taxon>
    </lineage>
</organism>